<dbReference type="SMART" id="SM00382">
    <property type="entry name" value="AAA"/>
    <property type="match status" value="1"/>
</dbReference>
<keyword evidence="4 9" id="KW-0812">Transmembrane</keyword>
<dbReference type="STRING" id="89093.SAMN04488558_10272"/>
<sequence>MFAIFKKLAWFFKLRWKTYLLAISGLIACAILSAMIPLIIGNAVDEMARGVLSQDALYRYIFLLLAIGLLMYGLRYMWRNNLFGNSTRLEAILRNRLFDHFTKMDQEFYSEYRTGDLMAHATNDLASLRFVAGGGILTLTDSLSITVVTLFSMVFLIDWKLTLYTILPFPLLILVARYMGQLINRYYRQALEAFSQMNDRVQESIAGMKVIKAFGEEEADYQDFHGETQNVVAKNRQVYKIDSAYTPSIDMITGLTYVLTIFFGTYFVQSGRISIGQLVAYFSYLGNMTWPLLAVGRLVNTMERGNASYDRITDLLATTARVENDPHPLNGLSYQSLQVKIDEFTYPGAERPSLTDLSFDLTEGQSLGLVGRTGSGKSTIFNLLVRNYDLEHGAILYDGQDVKRIDQHELNRKVGYISQNNLLFSTTVRDNIRFGRPEMDQAEVEKYAKIAEVHEDILSFPEGYDTLVGERGVSLSGGQKQRISIARTLAIEPTILIMDDALSAVDAKTEQKILSNLRSYRQSGITIIATHRLSSIMRADEILVLDDGRVSERGSHEELLANRAWYENMFNQQQLEAKLAEGGDEDESEIG</sequence>
<dbReference type="PROSITE" id="PS50929">
    <property type="entry name" value="ABC_TM1F"/>
    <property type="match status" value="1"/>
</dbReference>
<evidence type="ECO:0000256" key="7">
    <source>
        <dbReference type="ARBA" id="ARBA00022989"/>
    </source>
</evidence>
<evidence type="ECO:0000256" key="5">
    <source>
        <dbReference type="ARBA" id="ARBA00022741"/>
    </source>
</evidence>
<feature type="transmembrane region" description="Helical" evidence="9">
    <location>
        <begin position="20"/>
        <end position="40"/>
    </location>
</feature>
<feature type="transmembrane region" description="Helical" evidence="9">
    <location>
        <begin position="60"/>
        <end position="78"/>
    </location>
</feature>
<keyword evidence="2" id="KW-0813">Transport</keyword>
<dbReference type="EMBL" id="FOEN01000002">
    <property type="protein sequence ID" value="SEP79930.1"/>
    <property type="molecule type" value="Genomic_DNA"/>
</dbReference>
<dbReference type="InterPro" id="IPR039421">
    <property type="entry name" value="Type_1_exporter"/>
</dbReference>
<dbReference type="Pfam" id="PF00664">
    <property type="entry name" value="ABC_membrane"/>
    <property type="match status" value="1"/>
</dbReference>
<dbReference type="InterPro" id="IPR003593">
    <property type="entry name" value="AAA+_ATPase"/>
</dbReference>
<evidence type="ECO:0000256" key="3">
    <source>
        <dbReference type="ARBA" id="ARBA00022475"/>
    </source>
</evidence>
<feature type="transmembrane region" description="Helical" evidence="9">
    <location>
        <begin position="161"/>
        <end position="179"/>
    </location>
</feature>
<evidence type="ECO:0000256" key="9">
    <source>
        <dbReference type="SAM" id="Phobius"/>
    </source>
</evidence>
<dbReference type="InterPro" id="IPR027417">
    <property type="entry name" value="P-loop_NTPase"/>
</dbReference>
<name>A0A1H9AT89_9LACT</name>
<dbReference type="PANTHER" id="PTHR43394">
    <property type="entry name" value="ATP-DEPENDENT PERMEASE MDL1, MITOCHONDRIAL"/>
    <property type="match status" value="1"/>
</dbReference>
<dbReference type="SUPFAM" id="SSF52540">
    <property type="entry name" value="P-loop containing nucleoside triphosphate hydrolases"/>
    <property type="match status" value="1"/>
</dbReference>
<dbReference type="InterPro" id="IPR017871">
    <property type="entry name" value="ABC_transporter-like_CS"/>
</dbReference>
<gene>
    <name evidence="12" type="ORF">SAMN04488558_10272</name>
</gene>
<dbReference type="PROSITE" id="PS50893">
    <property type="entry name" value="ABC_TRANSPORTER_2"/>
    <property type="match status" value="1"/>
</dbReference>
<dbReference type="Proteomes" id="UP000198833">
    <property type="component" value="Unassembled WGS sequence"/>
</dbReference>
<dbReference type="GO" id="GO:0005886">
    <property type="term" value="C:plasma membrane"/>
    <property type="evidence" value="ECO:0007669"/>
    <property type="project" value="UniProtKB-SubCell"/>
</dbReference>
<protein>
    <submittedName>
        <fullName evidence="12">ATP-binding cassette, subfamily B</fullName>
    </submittedName>
</protein>
<dbReference type="Pfam" id="PF00005">
    <property type="entry name" value="ABC_tran"/>
    <property type="match status" value="1"/>
</dbReference>
<dbReference type="InterPro" id="IPR003439">
    <property type="entry name" value="ABC_transporter-like_ATP-bd"/>
</dbReference>
<accession>A0A1H9AT89</accession>
<comment type="subcellular location">
    <subcellularLocation>
        <location evidence="1">Cell membrane</location>
        <topology evidence="1">Multi-pass membrane protein</topology>
    </subcellularLocation>
</comment>
<dbReference type="Gene3D" id="3.40.50.300">
    <property type="entry name" value="P-loop containing nucleotide triphosphate hydrolases"/>
    <property type="match status" value="1"/>
</dbReference>
<dbReference type="GO" id="GO:0005524">
    <property type="term" value="F:ATP binding"/>
    <property type="evidence" value="ECO:0007669"/>
    <property type="project" value="UniProtKB-KW"/>
</dbReference>
<reference evidence="12 13" key="1">
    <citation type="submission" date="2016-10" db="EMBL/GenBank/DDBJ databases">
        <authorList>
            <person name="de Groot N.N."/>
        </authorList>
    </citation>
    <scope>NUCLEOTIDE SEQUENCE [LARGE SCALE GENOMIC DNA]</scope>
    <source>
        <strain evidence="12 13">DSM 15695</strain>
    </source>
</reference>
<dbReference type="PANTHER" id="PTHR43394:SF1">
    <property type="entry name" value="ATP-BINDING CASSETTE SUB-FAMILY B MEMBER 10, MITOCHONDRIAL"/>
    <property type="match status" value="1"/>
</dbReference>
<keyword evidence="7 9" id="KW-1133">Transmembrane helix</keyword>
<dbReference type="OrthoDB" id="9770415at2"/>
<evidence type="ECO:0000256" key="6">
    <source>
        <dbReference type="ARBA" id="ARBA00022840"/>
    </source>
</evidence>
<evidence type="ECO:0000256" key="8">
    <source>
        <dbReference type="ARBA" id="ARBA00023136"/>
    </source>
</evidence>
<dbReference type="InterPro" id="IPR036640">
    <property type="entry name" value="ABC1_TM_sf"/>
</dbReference>
<keyword evidence="3" id="KW-1003">Cell membrane</keyword>
<keyword evidence="8 9" id="KW-0472">Membrane</keyword>
<dbReference type="FunFam" id="3.40.50.300:FF:000221">
    <property type="entry name" value="Multidrug ABC transporter ATP-binding protein"/>
    <property type="match status" value="1"/>
</dbReference>
<feature type="transmembrane region" description="Helical" evidence="9">
    <location>
        <begin position="130"/>
        <end position="155"/>
    </location>
</feature>
<keyword evidence="5" id="KW-0547">Nucleotide-binding</keyword>
<keyword evidence="6 12" id="KW-0067">ATP-binding</keyword>
<dbReference type="InterPro" id="IPR011527">
    <property type="entry name" value="ABC1_TM_dom"/>
</dbReference>
<evidence type="ECO:0000256" key="4">
    <source>
        <dbReference type="ARBA" id="ARBA00022692"/>
    </source>
</evidence>
<dbReference type="GO" id="GO:0016887">
    <property type="term" value="F:ATP hydrolysis activity"/>
    <property type="evidence" value="ECO:0007669"/>
    <property type="project" value="InterPro"/>
</dbReference>
<feature type="transmembrane region" description="Helical" evidence="9">
    <location>
        <begin position="244"/>
        <end position="267"/>
    </location>
</feature>
<proteinExistence type="predicted"/>
<dbReference type="PROSITE" id="PS00211">
    <property type="entry name" value="ABC_TRANSPORTER_1"/>
    <property type="match status" value="1"/>
</dbReference>
<dbReference type="FunFam" id="1.20.1560.10:FF:000011">
    <property type="entry name" value="Multidrug ABC transporter ATP-binding protein"/>
    <property type="match status" value="1"/>
</dbReference>
<dbReference type="SUPFAM" id="SSF90123">
    <property type="entry name" value="ABC transporter transmembrane region"/>
    <property type="match status" value="1"/>
</dbReference>
<organism evidence="12 13">
    <name type="scientific">Ignavigranum ruoffiae</name>
    <dbReference type="NCBI Taxonomy" id="89093"/>
    <lineage>
        <taxon>Bacteria</taxon>
        <taxon>Bacillati</taxon>
        <taxon>Bacillota</taxon>
        <taxon>Bacilli</taxon>
        <taxon>Lactobacillales</taxon>
        <taxon>Aerococcaceae</taxon>
        <taxon>Ignavigranum</taxon>
    </lineage>
</organism>
<keyword evidence="13" id="KW-1185">Reference proteome</keyword>
<dbReference type="GO" id="GO:0015421">
    <property type="term" value="F:ABC-type oligopeptide transporter activity"/>
    <property type="evidence" value="ECO:0007669"/>
    <property type="project" value="TreeGrafter"/>
</dbReference>
<dbReference type="PROSITE" id="PS51257">
    <property type="entry name" value="PROKAR_LIPOPROTEIN"/>
    <property type="match status" value="1"/>
</dbReference>
<feature type="domain" description="ABC transporter" evidence="10">
    <location>
        <begin position="339"/>
        <end position="572"/>
    </location>
</feature>
<evidence type="ECO:0000313" key="13">
    <source>
        <dbReference type="Proteomes" id="UP000198833"/>
    </source>
</evidence>
<evidence type="ECO:0000256" key="2">
    <source>
        <dbReference type="ARBA" id="ARBA00022448"/>
    </source>
</evidence>
<dbReference type="CDD" id="cd18541">
    <property type="entry name" value="ABC_6TM_TmrB_like"/>
    <property type="match status" value="1"/>
</dbReference>
<dbReference type="AlphaFoldDB" id="A0A1H9AT89"/>
<evidence type="ECO:0000256" key="1">
    <source>
        <dbReference type="ARBA" id="ARBA00004651"/>
    </source>
</evidence>
<evidence type="ECO:0000259" key="10">
    <source>
        <dbReference type="PROSITE" id="PS50893"/>
    </source>
</evidence>
<dbReference type="RefSeq" id="WP_092570456.1">
    <property type="nucleotide sequence ID" value="NZ_FOEN01000002.1"/>
</dbReference>
<evidence type="ECO:0000313" key="12">
    <source>
        <dbReference type="EMBL" id="SEP79930.1"/>
    </source>
</evidence>
<feature type="domain" description="ABC transmembrane type-1" evidence="11">
    <location>
        <begin position="20"/>
        <end position="304"/>
    </location>
</feature>
<dbReference type="Gene3D" id="1.20.1560.10">
    <property type="entry name" value="ABC transporter type 1, transmembrane domain"/>
    <property type="match status" value="1"/>
</dbReference>
<evidence type="ECO:0000259" key="11">
    <source>
        <dbReference type="PROSITE" id="PS50929"/>
    </source>
</evidence>